<keyword evidence="3" id="KW-0804">Transcription</keyword>
<dbReference type="GO" id="GO:0005829">
    <property type="term" value="C:cytosol"/>
    <property type="evidence" value="ECO:0007669"/>
    <property type="project" value="TreeGrafter"/>
</dbReference>
<evidence type="ECO:0000259" key="4">
    <source>
        <dbReference type="PROSITE" id="PS01124"/>
    </source>
</evidence>
<reference evidence="5 6" key="1">
    <citation type="submission" date="2018-09" db="EMBL/GenBank/DDBJ databases">
        <title>Alcanivorax profundi sp. nov., isolated from 1000 m-depth seawater of the Mariana Trench.</title>
        <authorList>
            <person name="Liu J."/>
        </authorList>
    </citation>
    <scope>NUCLEOTIDE SEQUENCE [LARGE SCALE GENOMIC DNA]</scope>
    <source>
        <strain evidence="5 6">MTEO17</strain>
    </source>
</reference>
<evidence type="ECO:0000313" key="5">
    <source>
        <dbReference type="EMBL" id="RJG17070.1"/>
    </source>
</evidence>
<name>A0A418XW69_9GAMM</name>
<evidence type="ECO:0000256" key="1">
    <source>
        <dbReference type="ARBA" id="ARBA00023015"/>
    </source>
</evidence>
<dbReference type="EMBL" id="QYYA01000003">
    <property type="protein sequence ID" value="RJG17070.1"/>
    <property type="molecule type" value="Genomic_DNA"/>
</dbReference>
<dbReference type="PANTHER" id="PTHR47894">
    <property type="entry name" value="HTH-TYPE TRANSCRIPTIONAL REGULATOR GADX"/>
    <property type="match status" value="1"/>
</dbReference>
<comment type="caution">
    <text evidence="5">The sequence shown here is derived from an EMBL/GenBank/DDBJ whole genome shotgun (WGS) entry which is preliminary data.</text>
</comment>
<dbReference type="InterPro" id="IPR009057">
    <property type="entry name" value="Homeodomain-like_sf"/>
</dbReference>
<sequence>MVINGRMDTLATTRSISSIDLMVRLGREKGLSVAQCLQGTGISAHQLEDPECRVTGAQELQVIDNLVTLLPEASGLGIEAGTRYQLTTFGIWAFAIISSPTVRAAIEVGLRFTQLSFVLVRFAFRETPGRAEILMDVSHIPPRLRQFVLERHLVIFLLLSREMMGDELMAPKEIHLTLDHLPFKVMPAALTNCRLVLGSEDNRIVLDPSQLSRAIPKANPATAEFCVRQCEALLDRQRRQTGFPSEVRSMLIGRVADMPSLNEAASLFGMSPRTFRRRLEEQGSGYRALMEEIREGVAIELLETAGLSVESVAERLGYAETASFIHAFTRWTGMSPGKFRRR</sequence>
<keyword evidence="2" id="KW-0238">DNA-binding</keyword>
<dbReference type="SUPFAM" id="SSF46689">
    <property type="entry name" value="Homeodomain-like"/>
    <property type="match status" value="1"/>
</dbReference>
<accession>A0A418XW69</accession>
<protein>
    <submittedName>
        <fullName evidence="5">AraC family transcriptional regulator</fullName>
    </submittedName>
</protein>
<dbReference type="GO" id="GO:0003700">
    <property type="term" value="F:DNA-binding transcription factor activity"/>
    <property type="evidence" value="ECO:0007669"/>
    <property type="project" value="InterPro"/>
</dbReference>
<dbReference type="PROSITE" id="PS01124">
    <property type="entry name" value="HTH_ARAC_FAMILY_2"/>
    <property type="match status" value="1"/>
</dbReference>
<organism evidence="5 6">
    <name type="scientific">Alcanivorax profundi</name>
    <dbReference type="NCBI Taxonomy" id="2338368"/>
    <lineage>
        <taxon>Bacteria</taxon>
        <taxon>Pseudomonadati</taxon>
        <taxon>Pseudomonadota</taxon>
        <taxon>Gammaproteobacteria</taxon>
        <taxon>Oceanospirillales</taxon>
        <taxon>Alcanivoracaceae</taxon>
        <taxon>Alcanivorax</taxon>
    </lineage>
</organism>
<dbReference type="InterPro" id="IPR018060">
    <property type="entry name" value="HTH_AraC"/>
</dbReference>
<proteinExistence type="predicted"/>
<dbReference type="Pfam" id="PF12625">
    <property type="entry name" value="Arabinose_bd"/>
    <property type="match status" value="1"/>
</dbReference>
<evidence type="ECO:0000256" key="3">
    <source>
        <dbReference type="ARBA" id="ARBA00023163"/>
    </source>
</evidence>
<evidence type="ECO:0000313" key="6">
    <source>
        <dbReference type="Proteomes" id="UP000283734"/>
    </source>
</evidence>
<dbReference type="InterPro" id="IPR032687">
    <property type="entry name" value="AraC-type_N"/>
</dbReference>
<dbReference type="Gene3D" id="1.10.10.60">
    <property type="entry name" value="Homeodomain-like"/>
    <property type="match status" value="1"/>
</dbReference>
<evidence type="ECO:0000256" key="2">
    <source>
        <dbReference type="ARBA" id="ARBA00023125"/>
    </source>
</evidence>
<keyword evidence="1" id="KW-0805">Transcription regulation</keyword>
<dbReference type="Pfam" id="PF12833">
    <property type="entry name" value="HTH_18"/>
    <property type="match status" value="1"/>
</dbReference>
<dbReference type="AlphaFoldDB" id="A0A418XW69"/>
<dbReference type="GO" id="GO:0000976">
    <property type="term" value="F:transcription cis-regulatory region binding"/>
    <property type="evidence" value="ECO:0007669"/>
    <property type="project" value="TreeGrafter"/>
</dbReference>
<dbReference type="SMART" id="SM00342">
    <property type="entry name" value="HTH_ARAC"/>
    <property type="match status" value="1"/>
</dbReference>
<feature type="domain" description="HTH araC/xylS-type" evidence="4">
    <location>
        <begin position="245"/>
        <end position="342"/>
    </location>
</feature>
<dbReference type="PANTHER" id="PTHR47894:SF1">
    <property type="entry name" value="HTH-TYPE TRANSCRIPTIONAL REGULATOR VQSM"/>
    <property type="match status" value="1"/>
</dbReference>
<keyword evidence="6" id="KW-1185">Reference proteome</keyword>
<gene>
    <name evidence="5" type="ORF">D4A39_10000</name>
</gene>
<dbReference type="Proteomes" id="UP000283734">
    <property type="component" value="Unassembled WGS sequence"/>
</dbReference>